<dbReference type="PANTHER" id="PTHR23518:SF2">
    <property type="entry name" value="MAJOR FACILITATOR SUPERFAMILY TRANSPORTER"/>
    <property type="match status" value="1"/>
</dbReference>
<dbReference type="GO" id="GO:0022857">
    <property type="term" value="F:transmembrane transporter activity"/>
    <property type="evidence" value="ECO:0007669"/>
    <property type="project" value="InterPro"/>
</dbReference>
<evidence type="ECO:0000256" key="2">
    <source>
        <dbReference type="ARBA" id="ARBA00022989"/>
    </source>
</evidence>
<feature type="domain" description="Major facilitator superfamily (MFS) profile" evidence="5">
    <location>
        <begin position="19"/>
        <end position="205"/>
    </location>
</feature>
<sequence>MTKRAIPFKNYLLKGINPVVRFLILSDVIVLGSAELLNPIFAIYITEYIIGGNAAVAGVAFSIFFFTRSVFQIPCAYIIDKIRGEKDDFHILVFFSILTALIPLLYLFISQAWHLYIIQFCLGLTTAFTFPSYRAIFTRHIDKTKEGTEWAIYFTMTGVSSAALAAIGGYIASTIGFPFLIVSLATLSLLGTLLLLPIKPYIRSR</sequence>
<evidence type="ECO:0000259" key="5">
    <source>
        <dbReference type="PROSITE" id="PS50850"/>
    </source>
</evidence>
<dbReference type="SUPFAM" id="SSF103473">
    <property type="entry name" value="MFS general substrate transporter"/>
    <property type="match status" value="1"/>
</dbReference>
<gene>
    <name evidence="6" type="ORF">COV55_01690</name>
</gene>
<keyword evidence="1 4" id="KW-0812">Transmembrane</keyword>
<evidence type="ECO:0000256" key="3">
    <source>
        <dbReference type="ARBA" id="ARBA00023136"/>
    </source>
</evidence>
<evidence type="ECO:0000313" key="6">
    <source>
        <dbReference type="EMBL" id="PIR07123.1"/>
    </source>
</evidence>
<protein>
    <recommendedName>
        <fullName evidence="5">Major facilitator superfamily (MFS) profile domain-containing protein</fullName>
    </recommendedName>
</protein>
<keyword evidence="2 4" id="KW-1133">Transmembrane helix</keyword>
<evidence type="ECO:0000313" key="7">
    <source>
        <dbReference type="Proteomes" id="UP000230564"/>
    </source>
</evidence>
<dbReference type="InterPro" id="IPR011701">
    <property type="entry name" value="MFS"/>
</dbReference>
<comment type="caution">
    <text evidence="6">The sequence shown here is derived from an EMBL/GenBank/DDBJ whole genome shotgun (WGS) entry which is preliminary data.</text>
</comment>
<evidence type="ECO:0000256" key="1">
    <source>
        <dbReference type="ARBA" id="ARBA00022692"/>
    </source>
</evidence>
<feature type="transmembrane region" description="Helical" evidence="4">
    <location>
        <begin position="150"/>
        <end position="171"/>
    </location>
</feature>
<dbReference type="InterPro" id="IPR036259">
    <property type="entry name" value="MFS_trans_sf"/>
</dbReference>
<dbReference type="PANTHER" id="PTHR23518">
    <property type="entry name" value="C-METHYLTRANSFERASE"/>
    <property type="match status" value="1"/>
</dbReference>
<proteinExistence type="predicted"/>
<dbReference type="InterPro" id="IPR020846">
    <property type="entry name" value="MFS_dom"/>
</dbReference>
<accession>A0A2H0NDZ9</accession>
<name>A0A2H0NDZ9_9BACT</name>
<feature type="transmembrane region" description="Helical" evidence="4">
    <location>
        <begin position="177"/>
        <end position="196"/>
    </location>
</feature>
<feature type="transmembrane region" description="Helical" evidence="4">
    <location>
        <begin position="115"/>
        <end position="138"/>
    </location>
</feature>
<dbReference type="PROSITE" id="PS50850">
    <property type="entry name" value="MFS"/>
    <property type="match status" value="1"/>
</dbReference>
<feature type="transmembrane region" description="Helical" evidence="4">
    <location>
        <begin position="20"/>
        <end position="45"/>
    </location>
</feature>
<feature type="transmembrane region" description="Helical" evidence="4">
    <location>
        <begin position="57"/>
        <end position="79"/>
    </location>
</feature>
<dbReference type="Pfam" id="PF07690">
    <property type="entry name" value="MFS_1"/>
    <property type="match status" value="1"/>
</dbReference>
<dbReference type="Proteomes" id="UP000230564">
    <property type="component" value="Unassembled WGS sequence"/>
</dbReference>
<dbReference type="AlphaFoldDB" id="A0A2H0NDZ9"/>
<keyword evidence="3 4" id="KW-0472">Membrane</keyword>
<reference evidence="6 7" key="1">
    <citation type="submission" date="2017-09" db="EMBL/GenBank/DDBJ databases">
        <title>Depth-based differentiation of microbial function through sediment-hosted aquifers and enrichment of novel symbionts in the deep terrestrial subsurface.</title>
        <authorList>
            <person name="Probst A.J."/>
            <person name="Ladd B."/>
            <person name="Jarett J.K."/>
            <person name="Geller-Mcgrath D.E."/>
            <person name="Sieber C.M."/>
            <person name="Emerson J.B."/>
            <person name="Anantharaman K."/>
            <person name="Thomas B.C."/>
            <person name="Malmstrom R."/>
            <person name="Stieglmeier M."/>
            <person name="Klingl A."/>
            <person name="Woyke T."/>
            <person name="Ryan C.M."/>
            <person name="Banfield J.F."/>
        </authorList>
    </citation>
    <scope>NUCLEOTIDE SEQUENCE [LARGE SCALE GENOMIC DNA]</scope>
    <source>
        <strain evidence="6">CG11_big_fil_rev_8_21_14_0_20_36_20</strain>
    </source>
</reference>
<dbReference type="EMBL" id="PCWQ01000007">
    <property type="protein sequence ID" value="PIR07123.1"/>
    <property type="molecule type" value="Genomic_DNA"/>
</dbReference>
<feature type="transmembrane region" description="Helical" evidence="4">
    <location>
        <begin position="91"/>
        <end position="109"/>
    </location>
</feature>
<organism evidence="6 7">
    <name type="scientific">Candidatus Komeilibacteria bacterium CG11_big_fil_rev_8_21_14_0_20_36_20</name>
    <dbReference type="NCBI Taxonomy" id="1974477"/>
    <lineage>
        <taxon>Bacteria</taxon>
        <taxon>Candidatus Komeiliibacteriota</taxon>
    </lineage>
</organism>
<dbReference type="Gene3D" id="1.20.1250.20">
    <property type="entry name" value="MFS general substrate transporter like domains"/>
    <property type="match status" value="1"/>
</dbReference>
<evidence type="ECO:0000256" key="4">
    <source>
        <dbReference type="SAM" id="Phobius"/>
    </source>
</evidence>